<dbReference type="RefSeq" id="XP_008029767.1">
    <property type="nucleotide sequence ID" value="XM_008031576.1"/>
</dbReference>
<name>R0IBZ5_EXST2</name>
<dbReference type="eggNOG" id="ENOG502SCNK">
    <property type="taxonomic scope" value="Eukaryota"/>
</dbReference>
<reference evidence="1 2" key="2">
    <citation type="journal article" date="2013" name="PLoS Genet.">
        <title>Comparative genome structure, secondary metabolite, and effector coding capacity across Cochliobolus pathogens.</title>
        <authorList>
            <person name="Condon B.J."/>
            <person name="Leng Y."/>
            <person name="Wu D."/>
            <person name="Bushley K.E."/>
            <person name="Ohm R.A."/>
            <person name="Otillar R."/>
            <person name="Martin J."/>
            <person name="Schackwitz W."/>
            <person name="Grimwood J."/>
            <person name="MohdZainudin N."/>
            <person name="Xue C."/>
            <person name="Wang R."/>
            <person name="Manning V.A."/>
            <person name="Dhillon B."/>
            <person name="Tu Z.J."/>
            <person name="Steffenson B.J."/>
            <person name="Salamov A."/>
            <person name="Sun H."/>
            <person name="Lowry S."/>
            <person name="LaButti K."/>
            <person name="Han J."/>
            <person name="Copeland A."/>
            <person name="Lindquist E."/>
            <person name="Barry K."/>
            <person name="Schmutz J."/>
            <person name="Baker S.E."/>
            <person name="Ciuffetti L.M."/>
            <person name="Grigoriev I.V."/>
            <person name="Zhong S."/>
            <person name="Turgeon B.G."/>
        </authorList>
    </citation>
    <scope>NUCLEOTIDE SEQUENCE [LARGE SCALE GENOMIC DNA]</scope>
    <source>
        <strain evidence="2">28A</strain>
    </source>
</reference>
<reference evidence="1 2" key="1">
    <citation type="journal article" date="2012" name="PLoS Pathog.">
        <title>Diverse lifestyles and strategies of plant pathogenesis encoded in the genomes of eighteen Dothideomycetes fungi.</title>
        <authorList>
            <person name="Ohm R.A."/>
            <person name="Feau N."/>
            <person name="Henrissat B."/>
            <person name="Schoch C.L."/>
            <person name="Horwitz B.A."/>
            <person name="Barry K.W."/>
            <person name="Condon B.J."/>
            <person name="Copeland A.C."/>
            <person name="Dhillon B."/>
            <person name="Glaser F."/>
            <person name="Hesse C.N."/>
            <person name="Kosti I."/>
            <person name="LaButti K."/>
            <person name="Lindquist E.A."/>
            <person name="Lucas S."/>
            <person name="Salamov A.A."/>
            <person name="Bradshaw R.E."/>
            <person name="Ciuffetti L."/>
            <person name="Hamelin R.C."/>
            <person name="Kema G.H.J."/>
            <person name="Lawrence C."/>
            <person name="Scott J.A."/>
            <person name="Spatafora J.W."/>
            <person name="Turgeon B.G."/>
            <person name="de Wit P.J.G.M."/>
            <person name="Zhong S."/>
            <person name="Goodwin S.B."/>
            <person name="Grigoriev I.V."/>
        </authorList>
    </citation>
    <scope>NUCLEOTIDE SEQUENCE [LARGE SCALE GENOMIC DNA]</scope>
    <source>
        <strain evidence="2">28A</strain>
    </source>
</reference>
<evidence type="ECO:0000313" key="2">
    <source>
        <dbReference type="Proteomes" id="UP000016935"/>
    </source>
</evidence>
<keyword evidence="2" id="KW-1185">Reference proteome</keyword>
<dbReference type="CDD" id="cd03443">
    <property type="entry name" value="PaaI_thioesterase"/>
    <property type="match status" value="1"/>
</dbReference>
<evidence type="ECO:0000313" key="1">
    <source>
        <dbReference type="EMBL" id="EOA82736.1"/>
    </source>
</evidence>
<dbReference type="EMBL" id="KB908844">
    <property type="protein sequence ID" value="EOA82736.1"/>
    <property type="molecule type" value="Genomic_DNA"/>
</dbReference>
<gene>
    <name evidence="1" type="ORF">SETTUDRAFT_140938</name>
</gene>
<organism evidence="1 2">
    <name type="scientific">Exserohilum turcicum (strain 28A)</name>
    <name type="common">Northern leaf blight fungus</name>
    <name type="synonym">Setosphaeria turcica</name>
    <dbReference type="NCBI Taxonomy" id="671987"/>
    <lineage>
        <taxon>Eukaryota</taxon>
        <taxon>Fungi</taxon>
        <taxon>Dikarya</taxon>
        <taxon>Ascomycota</taxon>
        <taxon>Pezizomycotina</taxon>
        <taxon>Dothideomycetes</taxon>
        <taxon>Pleosporomycetidae</taxon>
        <taxon>Pleosporales</taxon>
        <taxon>Pleosporineae</taxon>
        <taxon>Pleosporaceae</taxon>
        <taxon>Exserohilum</taxon>
    </lineage>
</organism>
<dbReference type="SUPFAM" id="SSF54637">
    <property type="entry name" value="Thioesterase/thiol ester dehydrase-isomerase"/>
    <property type="match status" value="1"/>
</dbReference>
<evidence type="ECO:0008006" key="3">
    <source>
        <dbReference type="Google" id="ProtNLM"/>
    </source>
</evidence>
<accession>R0IBZ5</accession>
<proteinExistence type="predicted"/>
<dbReference type="HOGENOM" id="CLU_052827_4_1_1"/>
<dbReference type="PANTHER" id="PTHR47260:SF3">
    <property type="entry name" value="THIOESTERASE FAMILY PROTEIN (AFU_ORTHOLOGUE AFUA_7G03960)"/>
    <property type="match status" value="1"/>
</dbReference>
<dbReference type="Proteomes" id="UP000016935">
    <property type="component" value="Unassembled WGS sequence"/>
</dbReference>
<dbReference type="AlphaFoldDB" id="R0IBZ5"/>
<dbReference type="InterPro" id="IPR052061">
    <property type="entry name" value="PTE-AB_protein"/>
</dbReference>
<dbReference type="Gene3D" id="3.10.129.10">
    <property type="entry name" value="Hotdog Thioesterase"/>
    <property type="match status" value="1"/>
</dbReference>
<dbReference type="GeneID" id="19396593"/>
<protein>
    <recommendedName>
        <fullName evidence="3">Thioesterase domain-containing protein</fullName>
    </recommendedName>
</protein>
<sequence length="193" mass="21614">MDVVTEKILSTPWAAALIDDPNWTFAPTPARDPKPWGEDSFFAETIKTDRTIRSWLAYRPVKAVEGPVPYRELRVILDLGDKLNSHTDIAHGGIAAALLDETCGAIAMLNRAKRMEQLEGLGQPFDEWHYFTAYLNVTYRKPVPTSTVILSTAKIERQEGDGRKMYIQTTLEDGNGTVFTSAEVLFIRVTAKL</sequence>
<dbReference type="PANTHER" id="PTHR47260">
    <property type="entry name" value="UPF0644 PROTEIN PB2B4.06"/>
    <property type="match status" value="1"/>
</dbReference>
<dbReference type="InterPro" id="IPR029069">
    <property type="entry name" value="HotDog_dom_sf"/>
</dbReference>
<dbReference type="OrthoDB" id="506431at2759"/>